<dbReference type="GO" id="GO:0051213">
    <property type="term" value="F:dioxygenase activity"/>
    <property type="evidence" value="ECO:0007669"/>
    <property type="project" value="UniProtKB-KW"/>
</dbReference>
<accession>A0A9P4I7N0</accession>
<dbReference type="OrthoDB" id="445007at2759"/>
<keyword evidence="1" id="KW-0223">Dioxygenase</keyword>
<keyword evidence="1" id="KW-0560">Oxidoreductase</keyword>
<dbReference type="PANTHER" id="PTHR37563:SF2">
    <property type="entry name" value="PHYTANOYL-COA DIOXYGENASE FAMILY PROTEIN (AFU_ORTHOLOGUE AFUA_2G03330)"/>
    <property type="match status" value="1"/>
</dbReference>
<evidence type="ECO:0000313" key="1">
    <source>
        <dbReference type="EMBL" id="KAF2093542.1"/>
    </source>
</evidence>
<keyword evidence="2" id="KW-1185">Reference proteome</keyword>
<dbReference type="AlphaFoldDB" id="A0A9P4I7N0"/>
<gene>
    <name evidence="1" type="ORF">NA57DRAFT_81044</name>
</gene>
<dbReference type="Proteomes" id="UP000799772">
    <property type="component" value="Unassembled WGS sequence"/>
</dbReference>
<dbReference type="InterPro" id="IPR051961">
    <property type="entry name" value="Fungal_Metabolite_Diox"/>
</dbReference>
<evidence type="ECO:0000313" key="2">
    <source>
        <dbReference type="Proteomes" id="UP000799772"/>
    </source>
</evidence>
<comment type="caution">
    <text evidence="1">The sequence shown here is derived from an EMBL/GenBank/DDBJ whole genome shotgun (WGS) entry which is preliminary data.</text>
</comment>
<reference evidence="1" key="1">
    <citation type="journal article" date="2020" name="Stud. Mycol.">
        <title>101 Dothideomycetes genomes: a test case for predicting lifestyles and emergence of pathogens.</title>
        <authorList>
            <person name="Haridas S."/>
            <person name="Albert R."/>
            <person name="Binder M."/>
            <person name="Bloem J."/>
            <person name="Labutti K."/>
            <person name="Salamov A."/>
            <person name="Andreopoulos B."/>
            <person name="Baker S."/>
            <person name="Barry K."/>
            <person name="Bills G."/>
            <person name="Bluhm B."/>
            <person name="Cannon C."/>
            <person name="Castanera R."/>
            <person name="Culley D."/>
            <person name="Daum C."/>
            <person name="Ezra D."/>
            <person name="Gonzalez J."/>
            <person name="Henrissat B."/>
            <person name="Kuo A."/>
            <person name="Liang C."/>
            <person name="Lipzen A."/>
            <person name="Lutzoni F."/>
            <person name="Magnuson J."/>
            <person name="Mondo S."/>
            <person name="Nolan M."/>
            <person name="Ohm R."/>
            <person name="Pangilinan J."/>
            <person name="Park H.-J."/>
            <person name="Ramirez L."/>
            <person name="Alfaro M."/>
            <person name="Sun H."/>
            <person name="Tritt A."/>
            <person name="Yoshinaga Y."/>
            <person name="Zwiers L.-H."/>
            <person name="Turgeon B."/>
            <person name="Goodwin S."/>
            <person name="Spatafora J."/>
            <person name="Crous P."/>
            <person name="Grigoriev I."/>
        </authorList>
    </citation>
    <scope>NUCLEOTIDE SEQUENCE</scope>
    <source>
        <strain evidence="1">CBS 133067</strain>
    </source>
</reference>
<protein>
    <submittedName>
        <fullName evidence="1">Phytanoyl-CoA dioxygenase family protein</fullName>
    </submittedName>
</protein>
<dbReference type="SUPFAM" id="SSF51197">
    <property type="entry name" value="Clavaminate synthase-like"/>
    <property type="match status" value="1"/>
</dbReference>
<dbReference type="InterPro" id="IPR008775">
    <property type="entry name" value="Phytyl_CoA_dOase-like"/>
</dbReference>
<dbReference type="Pfam" id="PF05721">
    <property type="entry name" value="PhyH"/>
    <property type="match status" value="1"/>
</dbReference>
<name>A0A9P4I7N0_9PEZI</name>
<dbReference type="EMBL" id="ML978137">
    <property type="protein sequence ID" value="KAF2093542.1"/>
    <property type="molecule type" value="Genomic_DNA"/>
</dbReference>
<proteinExistence type="predicted"/>
<dbReference type="Gene3D" id="2.60.120.620">
    <property type="entry name" value="q2cbj1_9rhob like domain"/>
    <property type="match status" value="1"/>
</dbReference>
<dbReference type="PANTHER" id="PTHR37563">
    <property type="entry name" value="PHYTANOYL-COA DIOXYGENASE FAMILY PROTEIN (AFU_ORTHOLOGUE AFUA_2G03330)"/>
    <property type="match status" value="1"/>
</dbReference>
<organism evidence="1 2">
    <name type="scientific">Rhizodiscina lignyota</name>
    <dbReference type="NCBI Taxonomy" id="1504668"/>
    <lineage>
        <taxon>Eukaryota</taxon>
        <taxon>Fungi</taxon>
        <taxon>Dikarya</taxon>
        <taxon>Ascomycota</taxon>
        <taxon>Pezizomycotina</taxon>
        <taxon>Dothideomycetes</taxon>
        <taxon>Pleosporomycetidae</taxon>
        <taxon>Aulographales</taxon>
        <taxon>Rhizodiscinaceae</taxon>
        <taxon>Rhizodiscina</taxon>
    </lineage>
</organism>
<sequence>MTSESSTVNGTGHPGIRDLGEAYDEFKEQGWTVIPNVLDEDRTKEVLDHLWAAAGESERRGESTYMPRLDPNNSNVRVFYLMELDGIFRELISHPVAVDIVSRILGEEFLISNFTANIARPGSKSMGLHSDQSLQCPDPWTATWSLNCIWALHDVYKENGATMYIPGSHKWVTVADVPDDAEKMLRPFEAKAGSIIVMDGRLWHTSGSNVTKDRDRALLFGAYNAPWMRGQINWNAGLSEASKSQCSEQLKEWLGLNVKANSGKVKGVNRVYQKGVAY</sequence>